<gene>
    <name evidence="3" type="ORF">Fot_14384</name>
</gene>
<sequence length="137" mass="15362">MVVDNMRLPYEKLESNLKEFENNVFQLTKKLDDGNSTQKVAAEALDRANGENKLQKENSSSCQSEVVKIKEGAVANQAEIAKLNAELEISEKRKKEVEAQRGESNENTVGFEGAHRPPVRGPDFSLEFVCHNKENLD</sequence>
<organism evidence="3 4">
    <name type="scientific">Forsythia ovata</name>
    <dbReference type="NCBI Taxonomy" id="205694"/>
    <lineage>
        <taxon>Eukaryota</taxon>
        <taxon>Viridiplantae</taxon>
        <taxon>Streptophyta</taxon>
        <taxon>Embryophyta</taxon>
        <taxon>Tracheophyta</taxon>
        <taxon>Spermatophyta</taxon>
        <taxon>Magnoliopsida</taxon>
        <taxon>eudicotyledons</taxon>
        <taxon>Gunneridae</taxon>
        <taxon>Pentapetalae</taxon>
        <taxon>asterids</taxon>
        <taxon>lamiids</taxon>
        <taxon>Lamiales</taxon>
        <taxon>Oleaceae</taxon>
        <taxon>Forsythieae</taxon>
        <taxon>Forsythia</taxon>
    </lineage>
</organism>
<evidence type="ECO:0000313" key="3">
    <source>
        <dbReference type="EMBL" id="KAL2545151.1"/>
    </source>
</evidence>
<reference evidence="4" key="1">
    <citation type="submission" date="2024-07" db="EMBL/GenBank/DDBJ databases">
        <title>Two chromosome-level genome assemblies of Korean endemic species Abeliophyllum distichum and Forsythia ovata (Oleaceae).</title>
        <authorList>
            <person name="Jang H."/>
        </authorList>
    </citation>
    <scope>NUCLEOTIDE SEQUENCE [LARGE SCALE GENOMIC DNA]</scope>
</reference>
<accession>A0ABD1W6L7</accession>
<dbReference type="Proteomes" id="UP001604277">
    <property type="component" value="Unassembled WGS sequence"/>
</dbReference>
<dbReference type="AlphaFoldDB" id="A0ABD1W6L7"/>
<feature type="region of interest" description="Disordered" evidence="2">
    <location>
        <begin position="92"/>
        <end position="125"/>
    </location>
</feature>
<feature type="compositionally biased region" description="Basic and acidic residues" evidence="2">
    <location>
        <begin position="92"/>
        <end position="104"/>
    </location>
</feature>
<keyword evidence="4" id="KW-1185">Reference proteome</keyword>
<evidence type="ECO:0000313" key="4">
    <source>
        <dbReference type="Proteomes" id="UP001604277"/>
    </source>
</evidence>
<evidence type="ECO:0000256" key="1">
    <source>
        <dbReference type="SAM" id="Coils"/>
    </source>
</evidence>
<proteinExistence type="predicted"/>
<feature type="coiled-coil region" evidence="1">
    <location>
        <begin position="3"/>
        <end position="30"/>
    </location>
</feature>
<name>A0ABD1W6L7_9LAMI</name>
<evidence type="ECO:0000256" key="2">
    <source>
        <dbReference type="SAM" id="MobiDB-lite"/>
    </source>
</evidence>
<protein>
    <submittedName>
        <fullName evidence="3">Uncharacterized protein</fullName>
    </submittedName>
</protein>
<dbReference type="EMBL" id="JBFOLJ010000004">
    <property type="protein sequence ID" value="KAL2545151.1"/>
    <property type="molecule type" value="Genomic_DNA"/>
</dbReference>
<keyword evidence="1" id="KW-0175">Coiled coil</keyword>
<comment type="caution">
    <text evidence="3">The sequence shown here is derived from an EMBL/GenBank/DDBJ whole genome shotgun (WGS) entry which is preliminary data.</text>
</comment>